<dbReference type="SUPFAM" id="SSF51905">
    <property type="entry name" value="FAD/NAD(P)-binding domain"/>
    <property type="match status" value="1"/>
</dbReference>
<dbReference type="InterPro" id="IPR002938">
    <property type="entry name" value="FAD-bd"/>
</dbReference>
<dbReference type="KEGG" id="trg:TRUGW13939_03399"/>
<feature type="compositionally biased region" description="Polar residues" evidence="4">
    <location>
        <begin position="592"/>
        <end position="602"/>
    </location>
</feature>
<dbReference type="Pfam" id="PF01494">
    <property type="entry name" value="FAD_binding_3"/>
    <property type="match status" value="1"/>
</dbReference>
<evidence type="ECO:0000256" key="3">
    <source>
        <dbReference type="ARBA" id="ARBA00023002"/>
    </source>
</evidence>
<feature type="compositionally biased region" description="Low complexity" evidence="4">
    <location>
        <begin position="507"/>
        <end position="516"/>
    </location>
</feature>
<gene>
    <name evidence="6" type="ORF">TRUGW13939_03399</name>
</gene>
<dbReference type="Proteomes" id="UP000509510">
    <property type="component" value="Chromosome II"/>
</dbReference>
<feature type="compositionally biased region" description="Acidic residues" evidence="4">
    <location>
        <begin position="781"/>
        <end position="796"/>
    </location>
</feature>
<keyword evidence="7" id="KW-1185">Reference proteome</keyword>
<accession>A0A7H8QQY2</accession>
<feature type="region of interest" description="Disordered" evidence="4">
    <location>
        <begin position="493"/>
        <end position="571"/>
    </location>
</feature>
<dbReference type="GO" id="GO:0016491">
    <property type="term" value="F:oxidoreductase activity"/>
    <property type="evidence" value="ECO:0007669"/>
    <property type="project" value="UniProtKB-KW"/>
</dbReference>
<dbReference type="GO" id="GO:0044550">
    <property type="term" value="P:secondary metabolite biosynthetic process"/>
    <property type="evidence" value="ECO:0007669"/>
    <property type="project" value="TreeGrafter"/>
</dbReference>
<dbReference type="Pfam" id="PF13136">
    <property type="entry name" value="DUF3984"/>
    <property type="match status" value="1"/>
</dbReference>
<evidence type="ECO:0000256" key="2">
    <source>
        <dbReference type="ARBA" id="ARBA00022827"/>
    </source>
</evidence>
<dbReference type="Gene3D" id="3.50.50.60">
    <property type="entry name" value="FAD/NAD(P)-binding domain"/>
    <property type="match status" value="1"/>
</dbReference>
<dbReference type="GeneID" id="55990904"/>
<feature type="compositionally biased region" description="Basic residues" evidence="4">
    <location>
        <begin position="615"/>
        <end position="626"/>
    </location>
</feature>
<dbReference type="AlphaFoldDB" id="A0A7H8QQY2"/>
<dbReference type="GO" id="GO:0071949">
    <property type="term" value="F:FAD binding"/>
    <property type="evidence" value="ECO:0007669"/>
    <property type="project" value="InterPro"/>
</dbReference>
<feature type="compositionally biased region" description="Polar residues" evidence="4">
    <location>
        <begin position="542"/>
        <end position="559"/>
    </location>
</feature>
<evidence type="ECO:0000313" key="7">
    <source>
        <dbReference type="Proteomes" id="UP000509510"/>
    </source>
</evidence>
<proteinExistence type="predicted"/>
<feature type="domain" description="FAD-binding" evidence="5">
    <location>
        <begin position="8"/>
        <end position="342"/>
    </location>
</feature>
<evidence type="ECO:0000256" key="1">
    <source>
        <dbReference type="ARBA" id="ARBA00022630"/>
    </source>
</evidence>
<reference evidence="7" key="1">
    <citation type="submission" date="2020-06" db="EMBL/GenBank/DDBJ databases">
        <title>A chromosome-scale genome assembly of Talaromyces rugulosus W13939.</title>
        <authorList>
            <person name="Wang B."/>
            <person name="Guo L."/>
            <person name="Ye K."/>
            <person name="Wang L."/>
        </authorList>
    </citation>
    <scope>NUCLEOTIDE SEQUENCE [LARGE SCALE GENOMIC DNA]</scope>
    <source>
        <strain evidence="7">W13939</strain>
    </source>
</reference>
<dbReference type="InterPro" id="IPR051104">
    <property type="entry name" value="FAD_monoxygenase"/>
</dbReference>
<keyword evidence="3" id="KW-0560">Oxidoreductase</keyword>
<evidence type="ECO:0000313" key="6">
    <source>
        <dbReference type="EMBL" id="QKX56298.1"/>
    </source>
</evidence>
<feature type="compositionally biased region" description="Basic residues" evidence="4">
    <location>
        <begin position="517"/>
        <end position="527"/>
    </location>
</feature>
<sequence length="824" mass="91676">MGFAEQRIAVIGGGLGGMSFMNAALHVGLANVQLYERALDFKEVGAGINITRNANLILDSYGLKEAMTKKSSRDLPNYMEYHHYKTGEYLGHVKDSDEPKARLLHRAHLLDTLRERVPKDRLHLNKHLTAVTKSDDGKAYRLQFQDGSEIEADIVVGCDGIKSVIRQHLGITDEPEYSGQMVYRGFVEYDEHLPPATERLLRRTTNFRGPQRHILILPIGNDETKTAKAGIIGFMSESLDEWTSENWMARSDIDDLHKHVKDWCPAVQDIIAGLRRESLDGKMMKQALYSRKPTDKWYELSGESNASGIILLGDAVHSTLPHQGQGSCMAIESGLALATILRYWKSNDLGAAFAFYRDLRKPRTDRITQSSYEVGKLASSQDPDSFDSRFNPSAMLERMRWIMDYDVLDDIWARNSCAMDVSLVSYTPCPTGEITDNPKQSLRSSPHSPFRSRRSHPALNHLSLAPLTPRFPIDDVPELDDYFSGSHVQATSYLSSSSVPTTPPILSHSRTGSRASSRTRHHKRSKSTTHVLSDTDLHSLGDEQQSLRKSTNGRKTGSRTPDPRSSRPDSEWLFRAGLALASSTREEKGQSWLVQRESSTSLVAAEPEAATEVRSHRHGRSTHRPRSGYSTGYSTPAAHSRQASRSRGGHRRAELSMTAIGGGVTPSRNSRKSSIDSPYPLVPDFVDEQIRAEMAASMHQNVLDDDMSISSSGSDSESDDEIDEKEFQRLTRERGFGLGSWVDQFVGWTLFGVEDDYPSTPPGPNAERMVTFAAASSSSDHDEDEDEADPTDEDEFVSPMEKPGDTGGWADASWFLRLATKAIV</sequence>
<dbReference type="SUPFAM" id="SSF54373">
    <property type="entry name" value="FAD-linked reductases, C-terminal domain"/>
    <property type="match status" value="1"/>
</dbReference>
<dbReference type="EMBL" id="CP055899">
    <property type="protein sequence ID" value="QKX56298.1"/>
    <property type="molecule type" value="Genomic_DNA"/>
</dbReference>
<evidence type="ECO:0000256" key="4">
    <source>
        <dbReference type="SAM" id="MobiDB-lite"/>
    </source>
</evidence>
<dbReference type="PANTHER" id="PTHR46720">
    <property type="entry name" value="HYDROXYLASE, PUTATIVE (AFU_ORTHOLOGUE AFUA_3G01460)-RELATED"/>
    <property type="match status" value="1"/>
</dbReference>
<dbReference type="OrthoDB" id="5428495at2759"/>
<dbReference type="InterPro" id="IPR025040">
    <property type="entry name" value="DUF3984"/>
</dbReference>
<keyword evidence="2" id="KW-0274">FAD</keyword>
<evidence type="ECO:0000259" key="5">
    <source>
        <dbReference type="Pfam" id="PF01494"/>
    </source>
</evidence>
<feature type="compositionally biased region" description="Basic and acidic residues" evidence="4">
    <location>
        <begin position="561"/>
        <end position="571"/>
    </location>
</feature>
<feature type="region of interest" description="Disordered" evidence="4">
    <location>
        <begin position="702"/>
        <end position="724"/>
    </location>
</feature>
<name>A0A7H8QQY2_TALRU</name>
<dbReference type="PANTHER" id="PTHR46720:SF3">
    <property type="entry name" value="FAD-BINDING DOMAIN-CONTAINING PROTEIN-RELATED"/>
    <property type="match status" value="1"/>
</dbReference>
<feature type="region of interest" description="Disordered" evidence="4">
    <location>
        <begin position="432"/>
        <end position="457"/>
    </location>
</feature>
<dbReference type="PRINTS" id="PR00420">
    <property type="entry name" value="RNGMNOXGNASE"/>
</dbReference>
<feature type="region of interest" description="Disordered" evidence="4">
    <location>
        <begin position="584"/>
        <end position="680"/>
    </location>
</feature>
<dbReference type="InterPro" id="IPR036188">
    <property type="entry name" value="FAD/NAD-bd_sf"/>
</dbReference>
<keyword evidence="1" id="KW-0285">Flavoprotein</keyword>
<feature type="region of interest" description="Disordered" evidence="4">
    <location>
        <begin position="758"/>
        <end position="810"/>
    </location>
</feature>
<dbReference type="RefSeq" id="XP_035342476.1">
    <property type="nucleotide sequence ID" value="XM_035486583.1"/>
</dbReference>
<protein>
    <recommendedName>
        <fullName evidence="5">FAD-binding domain-containing protein</fullName>
    </recommendedName>
</protein>
<organism evidence="6 7">
    <name type="scientific">Talaromyces rugulosus</name>
    <name type="common">Penicillium rugulosum</name>
    <dbReference type="NCBI Taxonomy" id="121627"/>
    <lineage>
        <taxon>Eukaryota</taxon>
        <taxon>Fungi</taxon>
        <taxon>Dikarya</taxon>
        <taxon>Ascomycota</taxon>
        <taxon>Pezizomycotina</taxon>
        <taxon>Eurotiomycetes</taxon>
        <taxon>Eurotiomycetidae</taxon>
        <taxon>Eurotiales</taxon>
        <taxon>Trichocomaceae</taxon>
        <taxon>Talaromyces</taxon>
        <taxon>Talaromyces sect. Islandici</taxon>
    </lineage>
</organism>